<evidence type="ECO:0000313" key="6">
    <source>
        <dbReference type="Proteomes" id="UP000037510"/>
    </source>
</evidence>
<gene>
    <name evidence="5" type="ORF">OBRU01_21792</name>
</gene>
<name>A0A0L7KS19_OPEBR</name>
<dbReference type="GO" id="GO:0008253">
    <property type="term" value="F:5'-nucleotidase activity"/>
    <property type="evidence" value="ECO:0007669"/>
    <property type="project" value="UniProtKB-EC"/>
</dbReference>
<dbReference type="Pfam" id="PF02872">
    <property type="entry name" value="5_nucleotid_C"/>
    <property type="match status" value="1"/>
</dbReference>
<dbReference type="SUPFAM" id="SSF56300">
    <property type="entry name" value="Metallo-dependent phosphatases"/>
    <property type="match status" value="1"/>
</dbReference>
<dbReference type="PANTHER" id="PTHR11575">
    <property type="entry name" value="5'-NUCLEOTIDASE-RELATED"/>
    <property type="match status" value="1"/>
</dbReference>
<feature type="non-terminal residue" evidence="5">
    <location>
        <position position="1"/>
    </location>
</feature>
<dbReference type="GO" id="GO:0009166">
    <property type="term" value="P:nucleotide catabolic process"/>
    <property type="evidence" value="ECO:0007669"/>
    <property type="project" value="InterPro"/>
</dbReference>
<evidence type="ECO:0000256" key="2">
    <source>
        <dbReference type="ARBA" id="ARBA00006654"/>
    </source>
</evidence>
<feature type="domain" description="5'-Nucleotidase C-terminal" evidence="4">
    <location>
        <begin position="171"/>
        <end position="252"/>
    </location>
</feature>
<dbReference type="InterPro" id="IPR029052">
    <property type="entry name" value="Metallo-depent_PP-like"/>
</dbReference>
<dbReference type="EMBL" id="JTDY01006343">
    <property type="protein sequence ID" value="KOB66087.1"/>
    <property type="molecule type" value="Genomic_DNA"/>
</dbReference>
<keyword evidence="6" id="KW-1185">Reference proteome</keyword>
<evidence type="ECO:0000256" key="3">
    <source>
        <dbReference type="ARBA" id="ARBA00012643"/>
    </source>
</evidence>
<dbReference type="Gene3D" id="3.90.780.10">
    <property type="entry name" value="5'-Nucleotidase, C-terminal domain"/>
    <property type="match status" value="1"/>
</dbReference>
<dbReference type="SUPFAM" id="SSF55816">
    <property type="entry name" value="5'-nucleotidase (syn. UDP-sugar hydrolase), C-terminal domain"/>
    <property type="match status" value="1"/>
</dbReference>
<dbReference type="STRING" id="104452.A0A0L7KS19"/>
<organism evidence="5 6">
    <name type="scientific">Operophtera brumata</name>
    <name type="common">Winter moth</name>
    <name type="synonym">Phalaena brumata</name>
    <dbReference type="NCBI Taxonomy" id="104452"/>
    <lineage>
        <taxon>Eukaryota</taxon>
        <taxon>Metazoa</taxon>
        <taxon>Ecdysozoa</taxon>
        <taxon>Arthropoda</taxon>
        <taxon>Hexapoda</taxon>
        <taxon>Insecta</taxon>
        <taxon>Pterygota</taxon>
        <taxon>Neoptera</taxon>
        <taxon>Endopterygota</taxon>
        <taxon>Lepidoptera</taxon>
        <taxon>Glossata</taxon>
        <taxon>Ditrysia</taxon>
        <taxon>Geometroidea</taxon>
        <taxon>Geometridae</taxon>
        <taxon>Larentiinae</taxon>
        <taxon>Operophtera</taxon>
    </lineage>
</organism>
<comment type="catalytic activity">
    <reaction evidence="1">
        <text>a ribonucleoside 5'-phosphate + H2O = a ribonucleoside + phosphate</text>
        <dbReference type="Rhea" id="RHEA:12484"/>
        <dbReference type="ChEBI" id="CHEBI:15377"/>
        <dbReference type="ChEBI" id="CHEBI:18254"/>
        <dbReference type="ChEBI" id="CHEBI:43474"/>
        <dbReference type="ChEBI" id="CHEBI:58043"/>
        <dbReference type="EC" id="3.1.3.5"/>
    </reaction>
</comment>
<sequence length="290" mass="31816">ALGNHEFDDGPKGLAPYLKALKAPVVAANLDTTNEPTLQGLYQAHTVVERNGRKIGIIGLITPDTKGVDIIILLSHCGLDVDNRWSHSLVAVEWSHPFRGGSRGTLSGTGGDSLTYQTQENTVVGETETTLFYQDCVYGECTLGNLIIKGMIEYRETEKETYYALELEANVDDALERSVSDAWAYKPFKGPWVLQVGGLHVTYNVSQPQGSRITSLFLGDCNSTTPLEPSAYYHVVMTSYLAHGGDGFTMFNDNKINTKIIGRNSDILAEYIVKHSPLNITTQGRITINN</sequence>
<comment type="caution">
    <text evidence="5">The sequence shown here is derived from an EMBL/GenBank/DDBJ whole genome shotgun (WGS) entry which is preliminary data.</text>
</comment>
<proteinExistence type="inferred from homology"/>
<evidence type="ECO:0000313" key="5">
    <source>
        <dbReference type="EMBL" id="KOB66087.1"/>
    </source>
</evidence>
<accession>A0A0L7KS19</accession>
<dbReference type="InterPro" id="IPR006179">
    <property type="entry name" value="5_nucleotidase/apyrase"/>
</dbReference>
<dbReference type="EC" id="3.1.3.5" evidence="3"/>
<reference evidence="5 6" key="1">
    <citation type="journal article" date="2015" name="Genome Biol. Evol.">
        <title>The genome of winter moth (Operophtera brumata) provides a genomic perspective on sexual dimorphism and phenology.</title>
        <authorList>
            <person name="Derks M.F."/>
            <person name="Smit S."/>
            <person name="Salis L."/>
            <person name="Schijlen E."/>
            <person name="Bossers A."/>
            <person name="Mateman C."/>
            <person name="Pijl A.S."/>
            <person name="de Ridder D."/>
            <person name="Groenen M.A."/>
            <person name="Visser M.E."/>
            <person name="Megens H.J."/>
        </authorList>
    </citation>
    <scope>NUCLEOTIDE SEQUENCE [LARGE SCALE GENOMIC DNA]</scope>
    <source>
        <strain evidence="5">WM2013NL</strain>
        <tissue evidence="5">Head and thorax</tissue>
    </source>
</reference>
<dbReference type="AlphaFoldDB" id="A0A0L7KS19"/>
<dbReference type="PRINTS" id="PR01607">
    <property type="entry name" value="APYRASEFAMLY"/>
</dbReference>
<dbReference type="Proteomes" id="UP000037510">
    <property type="component" value="Unassembled WGS sequence"/>
</dbReference>
<evidence type="ECO:0000256" key="1">
    <source>
        <dbReference type="ARBA" id="ARBA00000815"/>
    </source>
</evidence>
<evidence type="ECO:0000259" key="4">
    <source>
        <dbReference type="Pfam" id="PF02872"/>
    </source>
</evidence>
<dbReference type="InterPro" id="IPR036907">
    <property type="entry name" value="5'-Nucleotdase_C_sf"/>
</dbReference>
<dbReference type="PANTHER" id="PTHR11575:SF24">
    <property type="entry name" value="5'-NUCLEOTIDASE"/>
    <property type="match status" value="1"/>
</dbReference>
<dbReference type="Gene3D" id="3.60.21.10">
    <property type="match status" value="1"/>
</dbReference>
<protein>
    <recommendedName>
        <fullName evidence="3">5'-nucleotidase</fullName>
        <ecNumber evidence="3">3.1.3.5</ecNumber>
    </recommendedName>
</protein>
<comment type="similarity">
    <text evidence="2">Belongs to the 5'-nucleotidase family.</text>
</comment>
<dbReference type="InterPro" id="IPR008334">
    <property type="entry name" value="5'-Nucleotdase_C"/>
</dbReference>